<dbReference type="PANTHER" id="PTHR30383">
    <property type="entry name" value="THIOESTERASE 1/PROTEASE 1/LYSOPHOSPHOLIPASE L1"/>
    <property type="match status" value="1"/>
</dbReference>
<dbReference type="SUPFAM" id="SSF52266">
    <property type="entry name" value="SGNH hydrolase"/>
    <property type="match status" value="1"/>
</dbReference>
<proteinExistence type="predicted"/>
<dbReference type="InterPro" id="IPR051532">
    <property type="entry name" value="Ester_Hydrolysis_Enzymes"/>
</dbReference>
<comment type="caution">
    <text evidence="2">The sequence shown here is derived from an EMBL/GenBank/DDBJ whole genome shotgun (WGS) entry which is preliminary data.</text>
</comment>
<dbReference type="GO" id="GO:0004622">
    <property type="term" value="F:phosphatidylcholine lysophospholipase activity"/>
    <property type="evidence" value="ECO:0007669"/>
    <property type="project" value="TreeGrafter"/>
</dbReference>
<dbReference type="Gene3D" id="3.40.50.1110">
    <property type="entry name" value="SGNH hydrolase"/>
    <property type="match status" value="1"/>
</dbReference>
<dbReference type="InterPro" id="IPR013830">
    <property type="entry name" value="SGNH_hydro"/>
</dbReference>
<accession>A0A4R2LLI1</accession>
<dbReference type="OrthoDB" id="9777593at2"/>
<feature type="domain" description="SGNH hydrolase-type esterase" evidence="1">
    <location>
        <begin position="8"/>
        <end position="183"/>
    </location>
</feature>
<evidence type="ECO:0000259" key="1">
    <source>
        <dbReference type="Pfam" id="PF13472"/>
    </source>
</evidence>
<dbReference type="PANTHER" id="PTHR30383:SF5">
    <property type="entry name" value="SGNH HYDROLASE-TYPE ESTERASE DOMAIN-CONTAINING PROTEIN"/>
    <property type="match status" value="1"/>
</dbReference>
<dbReference type="AlphaFoldDB" id="A0A4R2LLI1"/>
<dbReference type="Proteomes" id="UP000295711">
    <property type="component" value="Unassembled WGS sequence"/>
</dbReference>
<dbReference type="EMBL" id="SLXA01000008">
    <property type="protein sequence ID" value="TCO84300.1"/>
    <property type="molecule type" value="Genomic_DNA"/>
</dbReference>
<keyword evidence="3" id="KW-1185">Reference proteome</keyword>
<sequence>MERVDLVCLGDSIVYGYGVSPRYAWPYLASKTLGINILNKGENGDTADGMNVRFMKDVVWNHPKDVFVMAGANDILMGIPQAHTRESMDMIIGKALTAGIEPMVGIPLQVDGAMLKDCWYSFLGIDETMALFSGYREWLLNYCECRKIPYVDFQKKFPEYLAGKGISRAFQDGVHPTREGYAVMAEIFCDTYRKIKGVCG</sequence>
<organism evidence="2 3">
    <name type="scientific">Frisingicoccus caecimuris</name>
    <dbReference type="NCBI Taxonomy" id="1796636"/>
    <lineage>
        <taxon>Bacteria</taxon>
        <taxon>Bacillati</taxon>
        <taxon>Bacillota</taxon>
        <taxon>Clostridia</taxon>
        <taxon>Lachnospirales</taxon>
        <taxon>Lachnospiraceae</taxon>
        <taxon>Frisingicoccus</taxon>
    </lineage>
</organism>
<evidence type="ECO:0000313" key="3">
    <source>
        <dbReference type="Proteomes" id="UP000295711"/>
    </source>
</evidence>
<dbReference type="Pfam" id="PF13472">
    <property type="entry name" value="Lipase_GDSL_2"/>
    <property type="match status" value="1"/>
</dbReference>
<protein>
    <submittedName>
        <fullName evidence="2">Lysophospholipase L1-like esterase</fullName>
    </submittedName>
</protein>
<dbReference type="RefSeq" id="WP_132092029.1">
    <property type="nucleotide sequence ID" value="NZ_JANKAQ010000009.1"/>
</dbReference>
<gene>
    <name evidence="2" type="ORF">EV212_10859</name>
</gene>
<name>A0A4R2LLI1_9FIRM</name>
<evidence type="ECO:0000313" key="2">
    <source>
        <dbReference type="EMBL" id="TCO84300.1"/>
    </source>
</evidence>
<reference evidence="2 3" key="1">
    <citation type="submission" date="2019-03" db="EMBL/GenBank/DDBJ databases">
        <title>Genomic Encyclopedia of Type Strains, Phase IV (KMG-IV): sequencing the most valuable type-strain genomes for metagenomic binning, comparative biology and taxonomic classification.</title>
        <authorList>
            <person name="Goeker M."/>
        </authorList>
    </citation>
    <scope>NUCLEOTIDE SEQUENCE [LARGE SCALE GENOMIC DNA]</scope>
    <source>
        <strain evidence="2 3">DSM 28559</strain>
    </source>
</reference>
<dbReference type="InterPro" id="IPR036514">
    <property type="entry name" value="SGNH_hydro_sf"/>
</dbReference>